<organism evidence="1">
    <name type="scientific">Planktothricoides raciborskii GIHE-MW2</name>
    <dbReference type="NCBI Taxonomy" id="2792601"/>
    <lineage>
        <taxon>Bacteria</taxon>
        <taxon>Bacillati</taxon>
        <taxon>Cyanobacteriota</taxon>
        <taxon>Cyanophyceae</taxon>
        <taxon>Oscillatoriophycideae</taxon>
        <taxon>Oscillatoriales</taxon>
        <taxon>Oscillatoriaceae</taxon>
        <taxon>Planktothricoides</taxon>
    </lineage>
</organism>
<gene>
    <name evidence="1" type="ORF">ABWT76_001525</name>
</gene>
<dbReference type="PANTHER" id="PTHR39550">
    <property type="entry name" value="SLL0658 PROTEIN"/>
    <property type="match status" value="1"/>
</dbReference>
<reference evidence="1" key="1">
    <citation type="submission" date="2024-07" db="EMBL/GenBank/DDBJ databases">
        <authorList>
            <person name="Kim Y.J."/>
            <person name="Jeong J.Y."/>
        </authorList>
    </citation>
    <scope>NUCLEOTIDE SEQUENCE</scope>
    <source>
        <strain evidence="1">GIHE-MW2</strain>
    </source>
</reference>
<dbReference type="EMBL" id="CP159837">
    <property type="protein sequence ID" value="XCM38665.1"/>
    <property type="molecule type" value="Genomic_DNA"/>
</dbReference>
<proteinExistence type="predicted"/>
<accession>A0AAU8JIN4</accession>
<dbReference type="AlphaFoldDB" id="A0AAU8JIN4"/>
<evidence type="ECO:0000313" key="1">
    <source>
        <dbReference type="EMBL" id="XCM38665.1"/>
    </source>
</evidence>
<dbReference type="PANTHER" id="PTHR39550:SF1">
    <property type="entry name" value="SLL0658 PROTEIN"/>
    <property type="match status" value="1"/>
</dbReference>
<protein>
    <submittedName>
        <fullName evidence="1">DUF3368 domain-containing protein</fullName>
    </submittedName>
</protein>
<dbReference type="InterPro" id="IPR021799">
    <property type="entry name" value="PIN-like_prokaryotic"/>
</dbReference>
<dbReference type="Pfam" id="PF11848">
    <property type="entry name" value="DUF3368"/>
    <property type="match status" value="1"/>
</dbReference>
<name>A0AAU8JIN4_9CYAN</name>
<sequence length="166" mass="17958">MNNLIIVSNTSPITSLAAVGQLDLLKQLYQRIIIPETVYQELIGANPTVPGAKEVSTYPWIETKIVANQPLVKALRQKLDPGEAAAIALAIALNADRLIIDERKGRKIAIDMGVQVIGILGVLLEAKSNGLIDRVKPIVDDLIAIAGFRISQQLYAEILQAAKESL</sequence>
<dbReference type="RefSeq" id="WP_354635885.1">
    <property type="nucleotide sequence ID" value="NZ_CP159837.1"/>
</dbReference>